<evidence type="ECO:0000313" key="1">
    <source>
        <dbReference type="Proteomes" id="UP000050792"/>
    </source>
</evidence>
<dbReference type="AlphaFoldDB" id="A0AA85FTJ1"/>
<protein>
    <submittedName>
        <fullName evidence="2">Uncharacterized protein</fullName>
    </submittedName>
</protein>
<dbReference type="Proteomes" id="UP000050792">
    <property type="component" value="Unassembled WGS sequence"/>
</dbReference>
<organism evidence="1 2">
    <name type="scientific">Schistosoma rodhaini</name>
    <dbReference type="NCBI Taxonomy" id="6188"/>
    <lineage>
        <taxon>Eukaryota</taxon>
        <taxon>Metazoa</taxon>
        <taxon>Spiralia</taxon>
        <taxon>Lophotrochozoa</taxon>
        <taxon>Platyhelminthes</taxon>
        <taxon>Trematoda</taxon>
        <taxon>Digenea</taxon>
        <taxon>Strigeidida</taxon>
        <taxon>Schistosomatoidea</taxon>
        <taxon>Schistosomatidae</taxon>
        <taxon>Schistosoma</taxon>
    </lineage>
</organism>
<keyword evidence="1" id="KW-1185">Reference proteome</keyword>
<evidence type="ECO:0000313" key="2">
    <source>
        <dbReference type="WBParaSite" id="SRDH1_64200.1"/>
    </source>
</evidence>
<accession>A0AA85FTJ1</accession>
<proteinExistence type="predicted"/>
<dbReference type="WBParaSite" id="SRDH1_64200.1">
    <property type="protein sequence ID" value="SRDH1_64200.1"/>
    <property type="gene ID" value="SRDH1_64200"/>
</dbReference>
<reference evidence="1" key="1">
    <citation type="submission" date="2022-06" db="EMBL/GenBank/DDBJ databases">
        <authorList>
            <person name="Berger JAMES D."/>
            <person name="Berger JAMES D."/>
        </authorList>
    </citation>
    <scope>NUCLEOTIDE SEQUENCE [LARGE SCALE GENOMIC DNA]</scope>
</reference>
<name>A0AA85FTJ1_9TREM</name>
<reference evidence="2" key="2">
    <citation type="submission" date="2023-11" db="UniProtKB">
        <authorList>
            <consortium name="WormBaseParasite"/>
        </authorList>
    </citation>
    <scope>IDENTIFICATION</scope>
</reference>
<sequence length="70" mass="8129">MNPIFTPELCNIAFPFNNIVKDVETVTKNGCFRNASRMKKVNDDWKCFLSKICSFEYEIMISSSLEPMKN</sequence>